<organism evidence="1 2">
    <name type="scientific">Rhamnella rubrinervis</name>
    <dbReference type="NCBI Taxonomy" id="2594499"/>
    <lineage>
        <taxon>Eukaryota</taxon>
        <taxon>Viridiplantae</taxon>
        <taxon>Streptophyta</taxon>
        <taxon>Embryophyta</taxon>
        <taxon>Tracheophyta</taxon>
        <taxon>Spermatophyta</taxon>
        <taxon>Magnoliopsida</taxon>
        <taxon>eudicotyledons</taxon>
        <taxon>Gunneridae</taxon>
        <taxon>Pentapetalae</taxon>
        <taxon>rosids</taxon>
        <taxon>fabids</taxon>
        <taxon>Rosales</taxon>
        <taxon>Rhamnaceae</taxon>
        <taxon>rhamnoid group</taxon>
        <taxon>Rhamneae</taxon>
        <taxon>Rhamnella</taxon>
    </lineage>
</organism>
<evidence type="ECO:0000313" key="1">
    <source>
        <dbReference type="EMBL" id="KAF3430884.1"/>
    </source>
</evidence>
<accession>A0A8K0GLQ2</accession>
<gene>
    <name evidence="1" type="ORF">FNV43_RR25614</name>
</gene>
<dbReference type="Proteomes" id="UP000796880">
    <property type="component" value="Unassembled WGS sequence"/>
</dbReference>
<dbReference type="EMBL" id="VOIH02000012">
    <property type="protein sequence ID" value="KAF3430884.1"/>
    <property type="molecule type" value="Genomic_DNA"/>
</dbReference>
<dbReference type="InterPro" id="IPR008480">
    <property type="entry name" value="DUF761_pln"/>
</dbReference>
<comment type="caution">
    <text evidence="1">The sequence shown here is derived from an EMBL/GenBank/DDBJ whole genome shotgun (WGS) entry which is preliminary data.</text>
</comment>
<keyword evidence="2" id="KW-1185">Reference proteome</keyword>
<reference evidence="1" key="1">
    <citation type="submission" date="2020-03" db="EMBL/GenBank/DDBJ databases">
        <title>A high-quality chromosome-level genome assembly of a woody plant with both climbing and erect habits, Rhamnella rubrinervis.</title>
        <authorList>
            <person name="Lu Z."/>
            <person name="Yang Y."/>
            <person name="Zhu X."/>
            <person name="Sun Y."/>
        </authorList>
    </citation>
    <scope>NUCLEOTIDE SEQUENCE</scope>
    <source>
        <strain evidence="1">BYM</strain>
        <tissue evidence="1">Leaf</tissue>
    </source>
</reference>
<proteinExistence type="predicted"/>
<dbReference type="PANTHER" id="PTHR33450">
    <property type="entry name" value="EMB|CAB67623.1-RELATED"/>
    <property type="match status" value="1"/>
</dbReference>
<dbReference type="Pfam" id="PF05553">
    <property type="entry name" value="DUF761"/>
    <property type="match status" value="1"/>
</dbReference>
<dbReference type="OrthoDB" id="684076at2759"/>
<dbReference type="PANTHER" id="PTHR33450:SF31">
    <property type="entry name" value="EMB|CAB67623.1"/>
    <property type="match status" value="1"/>
</dbReference>
<evidence type="ECO:0000313" key="2">
    <source>
        <dbReference type="Proteomes" id="UP000796880"/>
    </source>
</evidence>
<sequence>MKNKASVLLKRVISALTSIAKAKSMAIKSKTSAVKARLIMFSLMKNKKVLLDSISQKVHSLLGQHDEESGDQNKAIILYNAKAYEWQCGSSTEIHTQLMVDRSKNEDDDDDDDDDAKYPDLRHSLFEEDDYSMDDDVQGGSVIDMVRNSKKEGGEDFSLENEIDHVADLFINRFHKQMRMQKLESFRRYQEMLQRSL</sequence>
<protein>
    <submittedName>
        <fullName evidence="1">Uncharacterized protein</fullName>
    </submittedName>
</protein>
<name>A0A8K0GLQ2_9ROSA</name>
<dbReference type="AlphaFoldDB" id="A0A8K0GLQ2"/>